<dbReference type="InterPro" id="IPR046053">
    <property type="entry name" value="DUF6011"/>
</dbReference>
<comment type="caution">
    <text evidence="1">The sequence shown here is derived from an EMBL/GenBank/DDBJ whole genome shotgun (WGS) entry which is preliminary data.</text>
</comment>
<dbReference type="Pfam" id="PF19474">
    <property type="entry name" value="DUF6011"/>
    <property type="match status" value="1"/>
</dbReference>
<dbReference type="AlphaFoldDB" id="A0A5M6ITG0"/>
<accession>A0A5M6ITG0</accession>
<evidence type="ECO:0000313" key="1">
    <source>
        <dbReference type="EMBL" id="KAA5611603.1"/>
    </source>
</evidence>
<keyword evidence="2" id="KW-1185">Reference proteome</keyword>
<dbReference type="Proteomes" id="UP000325255">
    <property type="component" value="Unassembled WGS sequence"/>
</dbReference>
<sequence>MNDLFAGTAYSGPGAVCGICGRALKNPASIERSIGPVCAGSAHPKTTSKEAEEMRARYTTEVETVLGIAAITIRDTGHDSTKSVTNDAERVVLDLRERGFKLNMPVIYCDSMGRWDGLTIRNGVFAGFYPLNSPGSTDYKEARVMLATMMALRDQRLGDATPRGPVSVED</sequence>
<reference evidence="1 2" key="1">
    <citation type="submission" date="2019-09" db="EMBL/GenBank/DDBJ databases">
        <title>Genome sequence of Rhodovastum atsumiense, a diverse member of the Acetobacteraceae family of non-sulfur purple photosynthetic bacteria.</title>
        <authorList>
            <person name="Meyer T."/>
            <person name="Kyndt J."/>
        </authorList>
    </citation>
    <scope>NUCLEOTIDE SEQUENCE [LARGE SCALE GENOMIC DNA]</scope>
    <source>
        <strain evidence="1 2">DSM 21279</strain>
    </source>
</reference>
<dbReference type="EMBL" id="VWPK01000019">
    <property type="protein sequence ID" value="KAA5611603.1"/>
    <property type="molecule type" value="Genomic_DNA"/>
</dbReference>
<dbReference type="RefSeq" id="WP_150041377.1">
    <property type="nucleotide sequence ID" value="NZ_OW485606.1"/>
</dbReference>
<proteinExistence type="predicted"/>
<organism evidence="1 2">
    <name type="scientific">Rhodovastum atsumiense</name>
    <dbReference type="NCBI Taxonomy" id="504468"/>
    <lineage>
        <taxon>Bacteria</taxon>
        <taxon>Pseudomonadati</taxon>
        <taxon>Pseudomonadota</taxon>
        <taxon>Alphaproteobacteria</taxon>
        <taxon>Acetobacterales</taxon>
        <taxon>Acetobacteraceae</taxon>
        <taxon>Rhodovastum</taxon>
    </lineage>
</organism>
<gene>
    <name evidence="1" type="ORF">F1189_13655</name>
</gene>
<dbReference type="OrthoDB" id="8001497at2"/>
<protein>
    <submittedName>
        <fullName evidence="1">Uncharacterized protein</fullName>
    </submittedName>
</protein>
<evidence type="ECO:0000313" key="2">
    <source>
        <dbReference type="Proteomes" id="UP000325255"/>
    </source>
</evidence>
<name>A0A5M6ITG0_9PROT</name>